<accession>A0A498I7Q7</accession>
<organism evidence="1 2">
    <name type="scientific">Malus domestica</name>
    <name type="common">Apple</name>
    <name type="synonym">Pyrus malus</name>
    <dbReference type="NCBI Taxonomy" id="3750"/>
    <lineage>
        <taxon>Eukaryota</taxon>
        <taxon>Viridiplantae</taxon>
        <taxon>Streptophyta</taxon>
        <taxon>Embryophyta</taxon>
        <taxon>Tracheophyta</taxon>
        <taxon>Spermatophyta</taxon>
        <taxon>Magnoliopsida</taxon>
        <taxon>eudicotyledons</taxon>
        <taxon>Gunneridae</taxon>
        <taxon>Pentapetalae</taxon>
        <taxon>rosids</taxon>
        <taxon>fabids</taxon>
        <taxon>Rosales</taxon>
        <taxon>Rosaceae</taxon>
        <taxon>Amygdaloideae</taxon>
        <taxon>Maleae</taxon>
        <taxon>Malus</taxon>
    </lineage>
</organism>
<evidence type="ECO:0000313" key="2">
    <source>
        <dbReference type="Proteomes" id="UP000290289"/>
    </source>
</evidence>
<keyword evidence="2" id="KW-1185">Reference proteome</keyword>
<reference evidence="1 2" key="1">
    <citation type="submission" date="2018-10" db="EMBL/GenBank/DDBJ databases">
        <title>A high-quality apple genome assembly.</title>
        <authorList>
            <person name="Hu J."/>
        </authorList>
    </citation>
    <scope>NUCLEOTIDE SEQUENCE [LARGE SCALE GENOMIC DNA]</scope>
    <source>
        <strain evidence="2">cv. HFTH1</strain>
        <tissue evidence="1">Young leaf</tissue>
    </source>
</reference>
<dbReference type="EMBL" id="RDQH01000340">
    <property type="protein sequence ID" value="RXH77531.1"/>
    <property type="molecule type" value="Genomic_DNA"/>
</dbReference>
<name>A0A498I7Q7_MALDO</name>
<evidence type="ECO:0000313" key="1">
    <source>
        <dbReference type="EMBL" id="RXH77531.1"/>
    </source>
</evidence>
<proteinExistence type="predicted"/>
<dbReference type="Proteomes" id="UP000290289">
    <property type="component" value="Chromosome 14"/>
</dbReference>
<sequence length="76" mass="8628">MKFNIANPTIKCRKKLETTTTRHYVNYGTRGSLKKTELVVAHELAQYVVRADDFKSGIEEEPSWLSPLVLLVDSSC</sequence>
<dbReference type="AlphaFoldDB" id="A0A498I7Q7"/>
<gene>
    <name evidence="1" type="ORF">DVH24_023805</name>
</gene>
<comment type="caution">
    <text evidence="1">The sequence shown here is derived from an EMBL/GenBank/DDBJ whole genome shotgun (WGS) entry which is preliminary data.</text>
</comment>
<protein>
    <submittedName>
        <fullName evidence="1">Uncharacterized protein</fullName>
    </submittedName>
</protein>